<protein>
    <submittedName>
        <fullName evidence="1">Uncharacterized protein</fullName>
    </submittedName>
</protein>
<reference evidence="1 2" key="1">
    <citation type="journal article" date="2016" name="Mol. Biol. Evol.">
        <title>Comparative Genomics of Early-Diverging Mushroom-Forming Fungi Provides Insights into the Origins of Lignocellulose Decay Capabilities.</title>
        <authorList>
            <person name="Nagy L.G."/>
            <person name="Riley R."/>
            <person name="Tritt A."/>
            <person name="Adam C."/>
            <person name="Daum C."/>
            <person name="Floudas D."/>
            <person name="Sun H."/>
            <person name="Yadav J.S."/>
            <person name="Pangilinan J."/>
            <person name="Larsson K.H."/>
            <person name="Matsuura K."/>
            <person name="Barry K."/>
            <person name="Labutti K."/>
            <person name="Kuo R."/>
            <person name="Ohm R.A."/>
            <person name="Bhattacharya S.S."/>
            <person name="Shirouzu T."/>
            <person name="Yoshinaga Y."/>
            <person name="Martin F.M."/>
            <person name="Grigoriev I.V."/>
            <person name="Hibbett D.S."/>
        </authorList>
    </citation>
    <scope>NUCLEOTIDE SEQUENCE [LARGE SCALE GENOMIC DNA]</scope>
    <source>
        <strain evidence="1 2">HHB9708</strain>
    </source>
</reference>
<organism evidence="1 2">
    <name type="scientific">Sistotremastrum niveocremeum HHB9708</name>
    <dbReference type="NCBI Taxonomy" id="1314777"/>
    <lineage>
        <taxon>Eukaryota</taxon>
        <taxon>Fungi</taxon>
        <taxon>Dikarya</taxon>
        <taxon>Basidiomycota</taxon>
        <taxon>Agaricomycotina</taxon>
        <taxon>Agaricomycetes</taxon>
        <taxon>Sistotremastrales</taxon>
        <taxon>Sistotremastraceae</taxon>
        <taxon>Sertulicium</taxon>
        <taxon>Sertulicium niveocremeum</taxon>
    </lineage>
</organism>
<dbReference type="AlphaFoldDB" id="A0A164X2L8"/>
<dbReference type="EMBL" id="KV419401">
    <property type="protein sequence ID" value="KZS95579.1"/>
    <property type="molecule type" value="Genomic_DNA"/>
</dbReference>
<evidence type="ECO:0000313" key="2">
    <source>
        <dbReference type="Proteomes" id="UP000076722"/>
    </source>
</evidence>
<evidence type="ECO:0000313" key="1">
    <source>
        <dbReference type="EMBL" id="KZS95579.1"/>
    </source>
</evidence>
<dbReference type="Proteomes" id="UP000076722">
    <property type="component" value="Unassembled WGS sequence"/>
</dbReference>
<sequence>MHGGTASATVMAHWACAGDVKSNMHERGGRFIENFTVALSSFPAHLSFINLVQRALFLSNHPTFYRELQTRAKYSACMLQCTSSIDLKQYDHLTTVFSLLLSFS</sequence>
<accession>A0A164X2L8</accession>
<gene>
    <name evidence="1" type="ORF">SISNIDRAFT_352232</name>
</gene>
<keyword evidence="2" id="KW-1185">Reference proteome</keyword>
<name>A0A164X2L8_9AGAM</name>
<proteinExistence type="predicted"/>